<dbReference type="Pfam" id="PF00501">
    <property type="entry name" value="AMP-binding"/>
    <property type="match status" value="1"/>
</dbReference>
<dbReference type="Proteomes" id="UP000269692">
    <property type="component" value="Unassembled WGS sequence"/>
</dbReference>
<evidence type="ECO:0000313" key="5">
    <source>
        <dbReference type="EMBL" id="RLP79718.1"/>
    </source>
</evidence>
<dbReference type="PANTHER" id="PTHR43272:SF33">
    <property type="entry name" value="AMP-BINDING DOMAIN-CONTAINING PROTEIN-RELATED"/>
    <property type="match status" value="1"/>
</dbReference>
<dbReference type="AlphaFoldDB" id="A0A3L7AJE6"/>
<feature type="domain" description="AMP-dependent synthetase/ligase" evidence="4">
    <location>
        <begin position="45"/>
        <end position="461"/>
    </location>
</feature>
<keyword evidence="5" id="KW-0436">Ligase</keyword>
<evidence type="ECO:0000259" key="4">
    <source>
        <dbReference type="Pfam" id="PF00501"/>
    </source>
</evidence>
<dbReference type="OrthoDB" id="9803968at2"/>
<feature type="compositionally biased region" description="Basic and acidic residues" evidence="3">
    <location>
        <begin position="1"/>
        <end position="10"/>
    </location>
</feature>
<dbReference type="SUPFAM" id="SSF56801">
    <property type="entry name" value="Acetyl-CoA synthetase-like"/>
    <property type="match status" value="1"/>
</dbReference>
<dbReference type="EMBL" id="RCTF01000005">
    <property type="protein sequence ID" value="RLP79718.1"/>
    <property type="molecule type" value="Genomic_DNA"/>
</dbReference>
<sequence>MPAVTEEARLPDLSVRGAASDARAAPRDQATGSESDDTFPKVLLRRAKGHASDPAVREKEFGIWQSYSWSEVAEEAELLACGLASLGLERGDRVALLGANRPQFYWATYAIQSVGAIPVPIYQDSIAEEAVHILDHSGASFVLAEDQEQIDKVLSVRDHLPRLSGLIFKDPRGLRSYAEPGLRSMEEVRALGIAKRAADPSFFARAVAEGSGGDVAIICYTSGTTGKPKGVVLTFDNLIATASTMAAFEGLTGSDSVLAYLPMAWIGDHFFSYAQSALVGFPVNCPESGATLMTDLREVGPTYFFAPPRIFESILTDVTIRMENAGWIKRRLFAFFMAVARSTGVRLLEGRPVSAGQRLLYGIGRLVVYAPLLNTLGLRRLRVAYTAGEALGPEIFDFYRSLGVNLKQVYGQTESSVYVCVHANDDVRSDTVGRPAPGVEVRFSEQGELLYRSPGVFKEYYRTEDATGDAKDEGGWVRSGDAGIVTDDGHIKIIDRAKDVGRLLSGSLFAPKYIENKLKFFPSIKEAVAFGDGRQNVCAFINIELEAVGNWAERRGISFTSYADLAGRMEVYDLVSGQIEEANRSLARELQLAGAQIHRFLILPKELDADDGELTRTRKVRRRVIAERYGALIEAMYGDDDSVDFETRATFEDGRVGIVRAHVPIRQARTFAPEPVR</sequence>
<keyword evidence="2" id="KW-0067">ATP-binding</keyword>
<dbReference type="GO" id="GO:0005524">
    <property type="term" value="F:ATP binding"/>
    <property type="evidence" value="ECO:0007669"/>
    <property type="project" value="UniProtKB-KW"/>
</dbReference>
<name>A0A3L7AJE6_9HYPH</name>
<evidence type="ECO:0000256" key="1">
    <source>
        <dbReference type="ARBA" id="ARBA00022741"/>
    </source>
</evidence>
<reference evidence="5 6" key="1">
    <citation type="submission" date="2018-10" db="EMBL/GenBank/DDBJ databases">
        <title>Xanthobacter tagetidis genome sequencing and assembly.</title>
        <authorList>
            <person name="Maclea K.S."/>
            <person name="Goen A.E."/>
            <person name="Fatima S.A."/>
        </authorList>
    </citation>
    <scope>NUCLEOTIDE SEQUENCE [LARGE SCALE GENOMIC DNA]</scope>
    <source>
        <strain evidence="5 6">ATCC 700314</strain>
    </source>
</reference>
<dbReference type="PROSITE" id="PS00455">
    <property type="entry name" value="AMP_BINDING"/>
    <property type="match status" value="1"/>
</dbReference>
<accession>A0A3L7AJE6</accession>
<gene>
    <name evidence="5" type="ORF">D9R14_08705</name>
</gene>
<proteinExistence type="predicted"/>
<keyword evidence="6" id="KW-1185">Reference proteome</keyword>
<keyword evidence="1" id="KW-0547">Nucleotide-binding</keyword>
<protein>
    <submittedName>
        <fullName evidence="5">Long-chain fatty acid--CoA ligase</fullName>
    </submittedName>
</protein>
<dbReference type="Pfam" id="PF23562">
    <property type="entry name" value="AMP-binding_C_3"/>
    <property type="match status" value="1"/>
</dbReference>
<evidence type="ECO:0000256" key="2">
    <source>
        <dbReference type="ARBA" id="ARBA00022840"/>
    </source>
</evidence>
<evidence type="ECO:0000313" key="6">
    <source>
        <dbReference type="Proteomes" id="UP000269692"/>
    </source>
</evidence>
<evidence type="ECO:0000256" key="3">
    <source>
        <dbReference type="SAM" id="MobiDB-lite"/>
    </source>
</evidence>
<feature type="region of interest" description="Disordered" evidence="3">
    <location>
        <begin position="1"/>
        <end position="38"/>
    </location>
</feature>
<dbReference type="RefSeq" id="WP_121622928.1">
    <property type="nucleotide sequence ID" value="NZ_JACIIW010000001.1"/>
</dbReference>
<dbReference type="InterPro" id="IPR042099">
    <property type="entry name" value="ANL_N_sf"/>
</dbReference>
<organism evidence="5 6">
    <name type="scientific">Xanthobacter tagetidis</name>
    <dbReference type="NCBI Taxonomy" id="60216"/>
    <lineage>
        <taxon>Bacteria</taxon>
        <taxon>Pseudomonadati</taxon>
        <taxon>Pseudomonadota</taxon>
        <taxon>Alphaproteobacteria</taxon>
        <taxon>Hyphomicrobiales</taxon>
        <taxon>Xanthobacteraceae</taxon>
        <taxon>Xanthobacter</taxon>
    </lineage>
</organism>
<comment type="caution">
    <text evidence="5">The sequence shown here is derived from an EMBL/GenBank/DDBJ whole genome shotgun (WGS) entry which is preliminary data.</text>
</comment>
<dbReference type="GO" id="GO:0004467">
    <property type="term" value="F:long-chain fatty acid-CoA ligase activity"/>
    <property type="evidence" value="ECO:0007669"/>
    <property type="project" value="TreeGrafter"/>
</dbReference>
<dbReference type="Gene3D" id="3.40.50.12780">
    <property type="entry name" value="N-terminal domain of ligase-like"/>
    <property type="match status" value="1"/>
</dbReference>
<dbReference type="InterPro" id="IPR020845">
    <property type="entry name" value="AMP-binding_CS"/>
</dbReference>
<dbReference type="InterPro" id="IPR000873">
    <property type="entry name" value="AMP-dep_synth/lig_dom"/>
</dbReference>
<dbReference type="PANTHER" id="PTHR43272">
    <property type="entry name" value="LONG-CHAIN-FATTY-ACID--COA LIGASE"/>
    <property type="match status" value="1"/>
</dbReference>
<dbReference type="GO" id="GO:0016020">
    <property type="term" value="C:membrane"/>
    <property type="evidence" value="ECO:0007669"/>
    <property type="project" value="TreeGrafter"/>
</dbReference>